<keyword evidence="2 7" id="KW-0479">Metal-binding</keyword>
<evidence type="ECO:0000256" key="4">
    <source>
        <dbReference type="ARBA" id="ARBA00022842"/>
    </source>
</evidence>
<accession>A0AAV9CD90</accession>
<feature type="binding site" evidence="6">
    <location>
        <position position="20"/>
    </location>
    <ligand>
        <name>substrate</name>
    </ligand>
</feature>
<evidence type="ECO:0000256" key="2">
    <source>
        <dbReference type="ARBA" id="ARBA00022723"/>
    </source>
</evidence>
<name>A0AAV9CD90_ACOCL</name>
<dbReference type="Pfam" id="PF06888">
    <property type="entry name" value="Put_Phosphatase"/>
    <property type="match status" value="1"/>
</dbReference>
<dbReference type="Gene3D" id="3.40.50.1000">
    <property type="entry name" value="HAD superfamily/HAD-like"/>
    <property type="match status" value="1"/>
</dbReference>
<keyword evidence="4 7" id="KW-0460">Magnesium</keyword>
<dbReference type="InterPro" id="IPR023214">
    <property type="entry name" value="HAD_sf"/>
</dbReference>
<feature type="binding site" evidence="7">
    <location>
        <position position="178"/>
    </location>
    <ligand>
        <name>Mg(2+)</name>
        <dbReference type="ChEBI" id="CHEBI:18420"/>
    </ligand>
</feature>
<feature type="binding site" evidence="7">
    <location>
        <position position="9"/>
    </location>
    <ligand>
        <name>Mg(2+)</name>
        <dbReference type="ChEBI" id="CHEBI:18420"/>
    </ligand>
</feature>
<dbReference type="EMBL" id="JAUJYO010000020">
    <property type="protein sequence ID" value="KAK1286309.1"/>
    <property type="molecule type" value="Genomic_DNA"/>
</dbReference>
<keyword evidence="9" id="KW-1185">Reference proteome</keyword>
<protein>
    <submittedName>
        <fullName evidence="8">Inorganic pyrophosphatase 2</fullName>
    </submittedName>
</protein>
<gene>
    <name evidence="8" type="ORF">QJS10_CPB20g00516</name>
</gene>
<evidence type="ECO:0000256" key="7">
    <source>
        <dbReference type="PIRSR" id="PIRSR031051-3"/>
    </source>
</evidence>
<keyword evidence="3" id="KW-0378">Hydrolase</keyword>
<dbReference type="InterPro" id="IPR016965">
    <property type="entry name" value="Pase_PHOSPHO-typ"/>
</dbReference>
<feature type="binding site" evidence="7">
    <location>
        <position position="11"/>
    </location>
    <ligand>
        <name>Mg(2+)</name>
        <dbReference type="ChEBI" id="CHEBI:18420"/>
    </ligand>
</feature>
<evidence type="ECO:0000256" key="5">
    <source>
        <dbReference type="PIRSR" id="PIRSR031051-1"/>
    </source>
</evidence>
<comment type="caution">
    <text evidence="8">The sequence shown here is derived from an EMBL/GenBank/DDBJ whole genome shotgun (WGS) entry which is preliminary data.</text>
</comment>
<evidence type="ECO:0000256" key="1">
    <source>
        <dbReference type="ARBA" id="ARBA00001946"/>
    </source>
</evidence>
<dbReference type="SUPFAM" id="SSF56784">
    <property type="entry name" value="HAD-like"/>
    <property type="match status" value="1"/>
</dbReference>
<evidence type="ECO:0000313" key="9">
    <source>
        <dbReference type="Proteomes" id="UP001180020"/>
    </source>
</evidence>
<dbReference type="GO" id="GO:0016791">
    <property type="term" value="F:phosphatase activity"/>
    <property type="evidence" value="ECO:0007669"/>
    <property type="project" value="InterPro"/>
</dbReference>
<dbReference type="InterPro" id="IPR036412">
    <property type="entry name" value="HAD-like_sf"/>
</dbReference>
<dbReference type="InterPro" id="IPR006384">
    <property type="entry name" value="HAD_hydro_PyrdxlP_Pase-like"/>
</dbReference>
<dbReference type="AlphaFoldDB" id="A0AAV9CD90"/>
<feature type="binding site" evidence="6">
    <location>
        <position position="95"/>
    </location>
    <ligand>
        <name>substrate</name>
    </ligand>
</feature>
<sequence>MEGIVLIFDFDKTIIDCDSDEWVVGGLGGAALLEELLPTLPLNTLMVRMMSYLHSQGKTIQDISDCLKTVPIDPQIISAIKTAYALGCELRIVSDANTFFIETILSHHGLLECFSEINTNPSFIDDDGKLRILPYHDFHSSSHGCTLCPPNMCKGLIVEQIKESILQEGKRRIVYLGDGKGDYCPSLKLVEGDFVMPRKNYPVWELITSNPLMIKAEVCEWGDAEEMEEVLLKLINMVLLSAQEEGNFQAMPRLPHEAFQQVLRVPH</sequence>
<evidence type="ECO:0000256" key="3">
    <source>
        <dbReference type="ARBA" id="ARBA00022801"/>
    </source>
</evidence>
<dbReference type="PANTHER" id="PTHR20889">
    <property type="entry name" value="PHOSPHATASE, ORPHAN 1, 2"/>
    <property type="match status" value="1"/>
</dbReference>
<dbReference type="NCBIfam" id="TIGR01489">
    <property type="entry name" value="DKMTPPase-SF"/>
    <property type="match status" value="1"/>
</dbReference>
<dbReference type="PANTHER" id="PTHR20889:SF12">
    <property type="entry name" value="LP01149P"/>
    <property type="match status" value="1"/>
</dbReference>
<reference evidence="8" key="2">
    <citation type="submission" date="2023-06" db="EMBL/GenBank/DDBJ databases">
        <authorList>
            <person name="Ma L."/>
            <person name="Liu K.-W."/>
            <person name="Li Z."/>
            <person name="Hsiao Y.-Y."/>
            <person name="Qi Y."/>
            <person name="Fu T."/>
            <person name="Tang G."/>
            <person name="Zhang D."/>
            <person name="Sun W.-H."/>
            <person name="Liu D.-K."/>
            <person name="Li Y."/>
            <person name="Chen G.-Z."/>
            <person name="Liu X.-D."/>
            <person name="Liao X.-Y."/>
            <person name="Jiang Y.-T."/>
            <person name="Yu X."/>
            <person name="Hao Y."/>
            <person name="Huang J."/>
            <person name="Zhao X.-W."/>
            <person name="Ke S."/>
            <person name="Chen Y.-Y."/>
            <person name="Wu W.-L."/>
            <person name="Hsu J.-L."/>
            <person name="Lin Y.-F."/>
            <person name="Huang M.-D."/>
            <person name="Li C.-Y."/>
            <person name="Huang L."/>
            <person name="Wang Z.-W."/>
            <person name="Zhao X."/>
            <person name="Zhong W.-Y."/>
            <person name="Peng D.-H."/>
            <person name="Ahmad S."/>
            <person name="Lan S."/>
            <person name="Zhang J.-S."/>
            <person name="Tsai W.-C."/>
            <person name="Van De Peer Y."/>
            <person name="Liu Z.-J."/>
        </authorList>
    </citation>
    <scope>NUCLEOTIDE SEQUENCE</scope>
    <source>
        <strain evidence="8">CP</strain>
        <tissue evidence="8">Leaves</tissue>
    </source>
</reference>
<proteinExistence type="predicted"/>
<feature type="active site" description="Proton donor" evidence="5">
    <location>
        <position position="11"/>
    </location>
</feature>
<reference evidence="8" key="1">
    <citation type="journal article" date="2023" name="Nat. Commun.">
        <title>Diploid and tetraploid genomes of Acorus and the evolution of monocots.</title>
        <authorList>
            <person name="Ma L."/>
            <person name="Liu K.W."/>
            <person name="Li Z."/>
            <person name="Hsiao Y.Y."/>
            <person name="Qi Y."/>
            <person name="Fu T."/>
            <person name="Tang G.D."/>
            <person name="Zhang D."/>
            <person name="Sun W.H."/>
            <person name="Liu D.K."/>
            <person name="Li Y."/>
            <person name="Chen G.Z."/>
            <person name="Liu X.D."/>
            <person name="Liao X.Y."/>
            <person name="Jiang Y.T."/>
            <person name="Yu X."/>
            <person name="Hao Y."/>
            <person name="Huang J."/>
            <person name="Zhao X.W."/>
            <person name="Ke S."/>
            <person name="Chen Y.Y."/>
            <person name="Wu W.L."/>
            <person name="Hsu J.L."/>
            <person name="Lin Y.F."/>
            <person name="Huang M.D."/>
            <person name="Li C.Y."/>
            <person name="Huang L."/>
            <person name="Wang Z.W."/>
            <person name="Zhao X."/>
            <person name="Zhong W.Y."/>
            <person name="Peng D.H."/>
            <person name="Ahmad S."/>
            <person name="Lan S."/>
            <person name="Zhang J.S."/>
            <person name="Tsai W.C."/>
            <person name="Van de Peer Y."/>
            <person name="Liu Z.J."/>
        </authorList>
    </citation>
    <scope>NUCLEOTIDE SEQUENCE</scope>
    <source>
        <strain evidence="8">CP</strain>
    </source>
</reference>
<evidence type="ECO:0000313" key="8">
    <source>
        <dbReference type="EMBL" id="KAK1286309.1"/>
    </source>
</evidence>
<dbReference type="NCBIfam" id="TIGR01488">
    <property type="entry name" value="HAD-SF-IB"/>
    <property type="match status" value="1"/>
</dbReference>
<dbReference type="PIRSF" id="PIRSF031051">
    <property type="entry name" value="PyrdxlP_Pase_PHOSPHO2"/>
    <property type="match status" value="1"/>
</dbReference>
<dbReference type="GO" id="GO:0046872">
    <property type="term" value="F:metal ion binding"/>
    <property type="evidence" value="ECO:0007669"/>
    <property type="project" value="UniProtKB-KW"/>
</dbReference>
<comment type="cofactor">
    <cofactor evidence="1 7">
        <name>Mg(2+)</name>
        <dbReference type="ChEBI" id="CHEBI:18420"/>
    </cofactor>
</comment>
<feature type="active site" description="Nucleophile" evidence="5">
    <location>
        <position position="9"/>
    </location>
</feature>
<organism evidence="8 9">
    <name type="scientific">Acorus calamus</name>
    <name type="common">Sweet flag</name>
    <dbReference type="NCBI Taxonomy" id="4465"/>
    <lineage>
        <taxon>Eukaryota</taxon>
        <taxon>Viridiplantae</taxon>
        <taxon>Streptophyta</taxon>
        <taxon>Embryophyta</taxon>
        <taxon>Tracheophyta</taxon>
        <taxon>Spermatophyta</taxon>
        <taxon>Magnoliopsida</taxon>
        <taxon>Liliopsida</taxon>
        <taxon>Acoraceae</taxon>
        <taxon>Acorus</taxon>
    </lineage>
</organism>
<evidence type="ECO:0000256" key="6">
    <source>
        <dbReference type="PIRSR" id="PIRSR031051-2"/>
    </source>
</evidence>
<dbReference type="Proteomes" id="UP001180020">
    <property type="component" value="Unassembled WGS sequence"/>
</dbReference>